<accession>A0A650AFH8</accession>
<dbReference type="GeneID" id="42906115"/>
<organism evidence="2">
    <name type="scientific">Morchella importuna</name>
    <dbReference type="NCBI Taxonomy" id="1174673"/>
    <lineage>
        <taxon>Eukaryota</taxon>
        <taxon>Fungi</taxon>
        <taxon>Dikarya</taxon>
        <taxon>Ascomycota</taxon>
        <taxon>Pezizomycotina</taxon>
        <taxon>Pezizomycetes</taxon>
        <taxon>Pezizales</taxon>
        <taxon>Morchellaceae</taxon>
        <taxon>Morchella</taxon>
    </lineage>
</organism>
<reference evidence="2" key="1">
    <citation type="submission" date="2019-02" db="EMBL/GenBank/DDBJ databases">
        <title>The largest mitochondrial genome of Morchella importuna (272.2 kb) among fungi reservoir of numerous mitochondrial ORFs, repeatitive sequences and nuclear genome horizontal transfer.</title>
        <authorList>
            <person name="Liu W."/>
            <person name="Bian Y."/>
        </authorList>
    </citation>
    <scope>NUCLEOTIDE SEQUENCE</scope>
</reference>
<dbReference type="InterPro" id="IPR004860">
    <property type="entry name" value="LAGLIDADG_dom"/>
</dbReference>
<gene>
    <name evidence="2" type="primary">orf100</name>
</gene>
<evidence type="ECO:0000313" key="2">
    <source>
        <dbReference type="EMBL" id="QGN66792.1"/>
    </source>
</evidence>
<feature type="domain" description="Homing endonuclease LAGLIDADG" evidence="1">
    <location>
        <begin position="19"/>
        <end position="79"/>
    </location>
</feature>
<dbReference type="InterPro" id="IPR051289">
    <property type="entry name" value="LAGLIDADG_Endonuclease"/>
</dbReference>
<dbReference type="PANTHER" id="PTHR36181">
    <property type="entry name" value="INTRON-ENCODED ENDONUCLEASE AI3-RELATED"/>
    <property type="match status" value="1"/>
</dbReference>
<dbReference type="Pfam" id="PF00961">
    <property type="entry name" value="LAGLIDADG_1"/>
    <property type="match status" value="1"/>
</dbReference>
<geneLocation type="mitochondrion" evidence="2"/>
<dbReference type="SUPFAM" id="SSF55608">
    <property type="entry name" value="Homing endonucleases"/>
    <property type="match status" value="1"/>
</dbReference>
<keyword evidence="2" id="KW-0496">Mitochondrion</keyword>
<dbReference type="GO" id="GO:0005739">
    <property type="term" value="C:mitochondrion"/>
    <property type="evidence" value="ECO:0007669"/>
    <property type="project" value="UniProtKB-ARBA"/>
</dbReference>
<dbReference type="InterPro" id="IPR027434">
    <property type="entry name" value="Homing_endonucl"/>
</dbReference>
<evidence type="ECO:0000259" key="1">
    <source>
        <dbReference type="Pfam" id="PF00961"/>
    </source>
</evidence>
<dbReference type="GO" id="GO:0004519">
    <property type="term" value="F:endonuclease activity"/>
    <property type="evidence" value="ECO:0007669"/>
    <property type="project" value="InterPro"/>
</dbReference>
<name>A0A650AFH8_9PEZI</name>
<protein>
    <recommendedName>
        <fullName evidence="1">Homing endonuclease LAGLIDADG domain-containing protein</fullName>
    </recommendedName>
</protein>
<sequence>MKASRSEVPTPKTIDPNWLAGFSSGDGCFLVKIVKSSSHKLGARVQLRFTITQHSRDAELLKSLVNSFGCGKYYFREGQVAPSGEIFSPWSKNIRILLKR</sequence>
<dbReference type="PANTHER" id="PTHR36181:SF4">
    <property type="entry name" value="LAGLIDADG ENDONUCLEASE"/>
    <property type="match status" value="1"/>
</dbReference>
<dbReference type="AlphaFoldDB" id="A0A650AFH8"/>
<dbReference type="Gene3D" id="3.10.28.10">
    <property type="entry name" value="Homing endonucleases"/>
    <property type="match status" value="1"/>
</dbReference>
<proteinExistence type="predicted"/>
<dbReference type="EMBL" id="MK527108">
    <property type="protein sequence ID" value="QGN66792.1"/>
    <property type="molecule type" value="Genomic_DNA"/>
</dbReference>
<dbReference type="RefSeq" id="YP_009722390.1">
    <property type="nucleotide sequence ID" value="NC_045397.1"/>
</dbReference>